<dbReference type="Gene3D" id="1.10.10.10">
    <property type="entry name" value="Winged helix-like DNA-binding domain superfamily/Winged helix DNA-binding domain"/>
    <property type="match status" value="1"/>
</dbReference>
<keyword evidence="1" id="KW-0238">DNA-binding</keyword>
<protein>
    <submittedName>
        <fullName evidence="3">Response regulator transcription factor</fullName>
    </submittedName>
</protein>
<feature type="domain" description="HTH luxR-type" evidence="2">
    <location>
        <begin position="146"/>
        <end position="185"/>
    </location>
</feature>
<dbReference type="Pfam" id="PF00196">
    <property type="entry name" value="GerE"/>
    <property type="match status" value="1"/>
</dbReference>
<comment type="caution">
    <text evidence="3">The sequence shown here is derived from an EMBL/GenBank/DDBJ whole genome shotgun (WGS) entry which is preliminary data.</text>
</comment>
<proteinExistence type="predicted"/>
<evidence type="ECO:0000256" key="1">
    <source>
        <dbReference type="ARBA" id="ARBA00023125"/>
    </source>
</evidence>
<dbReference type="PANTHER" id="PTHR43214">
    <property type="entry name" value="TWO-COMPONENT RESPONSE REGULATOR"/>
    <property type="match status" value="1"/>
</dbReference>
<dbReference type="SUPFAM" id="SSF52172">
    <property type="entry name" value="CheY-like"/>
    <property type="match status" value="1"/>
</dbReference>
<dbReference type="AlphaFoldDB" id="A0A941D8Q7"/>
<keyword evidence="4" id="KW-1185">Reference proteome</keyword>
<dbReference type="RefSeq" id="WP_211603631.1">
    <property type="nucleotide sequence ID" value="NZ_JAGSNF010000019.1"/>
</dbReference>
<organism evidence="3 4">
    <name type="scientific">Phycicoccus avicenniae</name>
    <dbReference type="NCBI Taxonomy" id="2828860"/>
    <lineage>
        <taxon>Bacteria</taxon>
        <taxon>Bacillati</taxon>
        <taxon>Actinomycetota</taxon>
        <taxon>Actinomycetes</taxon>
        <taxon>Micrococcales</taxon>
        <taxon>Intrasporangiaceae</taxon>
        <taxon>Phycicoccus</taxon>
    </lineage>
</organism>
<dbReference type="GO" id="GO:0003677">
    <property type="term" value="F:DNA binding"/>
    <property type="evidence" value="ECO:0007669"/>
    <property type="project" value="UniProtKB-KW"/>
</dbReference>
<dbReference type="InterPro" id="IPR036388">
    <property type="entry name" value="WH-like_DNA-bd_sf"/>
</dbReference>
<reference evidence="3" key="1">
    <citation type="submission" date="2021-04" db="EMBL/GenBank/DDBJ databases">
        <title>Phycicoccus avicenniae sp. nov., a novel endophytic actinomycetes isolated from branch of Avicennia mariana.</title>
        <authorList>
            <person name="Tuo L."/>
        </authorList>
    </citation>
    <scope>NUCLEOTIDE SEQUENCE</scope>
    <source>
        <strain evidence="3">BSK3Z-2</strain>
    </source>
</reference>
<dbReference type="Proteomes" id="UP000677016">
    <property type="component" value="Unassembled WGS sequence"/>
</dbReference>
<accession>A0A941D8Q7</accession>
<evidence type="ECO:0000313" key="4">
    <source>
        <dbReference type="Proteomes" id="UP000677016"/>
    </source>
</evidence>
<dbReference type="InterPro" id="IPR011006">
    <property type="entry name" value="CheY-like_superfamily"/>
</dbReference>
<evidence type="ECO:0000313" key="3">
    <source>
        <dbReference type="EMBL" id="MBR7744179.1"/>
    </source>
</evidence>
<dbReference type="InterPro" id="IPR016032">
    <property type="entry name" value="Sig_transdc_resp-reg_C-effctor"/>
</dbReference>
<evidence type="ECO:0000259" key="2">
    <source>
        <dbReference type="Pfam" id="PF00196"/>
    </source>
</evidence>
<name>A0A941D8Q7_9MICO</name>
<dbReference type="SUPFAM" id="SSF46894">
    <property type="entry name" value="C-terminal effector domain of the bipartite response regulators"/>
    <property type="match status" value="1"/>
</dbReference>
<dbReference type="InterPro" id="IPR000792">
    <property type="entry name" value="Tscrpt_reg_LuxR_C"/>
</dbReference>
<dbReference type="InterPro" id="IPR039420">
    <property type="entry name" value="WalR-like"/>
</dbReference>
<gene>
    <name evidence="3" type="ORF">KC207_12870</name>
</gene>
<dbReference type="EMBL" id="JAGSNF010000019">
    <property type="protein sequence ID" value="MBR7744179.1"/>
    <property type="molecule type" value="Genomic_DNA"/>
</dbReference>
<dbReference type="GO" id="GO:0006355">
    <property type="term" value="P:regulation of DNA-templated transcription"/>
    <property type="evidence" value="ECO:0007669"/>
    <property type="project" value="InterPro"/>
</dbReference>
<dbReference type="Gene3D" id="3.40.50.2300">
    <property type="match status" value="1"/>
</dbReference>
<sequence length="222" mass="24085">MFSLPCDVVAVDNLDVIRMGLTSLQLTHPSVVRRISTFQHAGEIDTDASPPDVVVLDYWLGREDDASIRYITDLKRWSGCVVLYTSEEGPARLRDCIRAGVDGLSLKNDGLTELAQVITEVAGGRPGWSGPLARAVVRDEIVMADLTAEEIKVLNALAGGLTVKEIASHLHKSPGTVGSQIESIRARYVGLTGHRVNRVKMLREGSRDGYIDPPRAKDTGNA</sequence>